<feature type="chain" id="PRO_5039307087" evidence="6">
    <location>
        <begin position="31"/>
        <end position="209"/>
    </location>
</feature>
<dbReference type="Pfam" id="PF00578">
    <property type="entry name" value="AhpC-TSA"/>
    <property type="match status" value="1"/>
</dbReference>
<evidence type="ECO:0000256" key="1">
    <source>
        <dbReference type="ARBA" id="ARBA00004196"/>
    </source>
</evidence>
<keyword evidence="4" id="KW-1015">Disulfide bond</keyword>
<keyword evidence="3" id="KW-0735">Signal-anchor</keyword>
<dbReference type="InterPro" id="IPR000866">
    <property type="entry name" value="AhpC/TSA"/>
</dbReference>
<organism evidence="8 9">
    <name type="scientific">Streptomyces buecherae</name>
    <dbReference type="NCBI Taxonomy" id="2763006"/>
    <lineage>
        <taxon>Bacteria</taxon>
        <taxon>Bacillati</taxon>
        <taxon>Actinomycetota</taxon>
        <taxon>Actinomycetes</taxon>
        <taxon>Kitasatosporales</taxon>
        <taxon>Streptomycetaceae</taxon>
        <taxon>Streptomyces</taxon>
    </lineage>
</organism>
<evidence type="ECO:0000256" key="6">
    <source>
        <dbReference type="SAM" id="SignalP"/>
    </source>
</evidence>
<feature type="domain" description="Thioredoxin" evidence="7">
    <location>
        <begin position="63"/>
        <end position="207"/>
    </location>
</feature>
<keyword evidence="6" id="KW-0732">Signal</keyword>
<keyword evidence="3" id="KW-0812">Transmembrane</keyword>
<sequence>MSACRDPRRRVARVCSQGGSPLAAGMVALAALGLTACGTGGTSGGSADTKFVQGTGGVSTVAKEDRKSAPSLSGKTLEGKQLDVDNYRGKIVVLNIWGSWCSPCRAEAPNLVKVAERTKKQGVEFIGINTRDTNEHNAQKFEKEYEVPYPSLYDPIGKLMLRFPKGSLNPQAIPTTIILDRDGRIAVRALTPLSEEALDKALKPLIAEK</sequence>
<dbReference type="GO" id="GO:0030313">
    <property type="term" value="C:cell envelope"/>
    <property type="evidence" value="ECO:0007669"/>
    <property type="project" value="UniProtKB-SubCell"/>
</dbReference>
<dbReference type="CDD" id="cd02966">
    <property type="entry name" value="TlpA_like_family"/>
    <property type="match status" value="1"/>
</dbReference>
<evidence type="ECO:0000256" key="4">
    <source>
        <dbReference type="ARBA" id="ARBA00023157"/>
    </source>
</evidence>
<gene>
    <name evidence="8" type="ORF">HUT08_21385</name>
</gene>
<evidence type="ECO:0000256" key="3">
    <source>
        <dbReference type="ARBA" id="ARBA00022968"/>
    </source>
</evidence>
<dbReference type="Proteomes" id="UP000509303">
    <property type="component" value="Chromosome"/>
</dbReference>
<dbReference type="InterPro" id="IPR013766">
    <property type="entry name" value="Thioredoxin_domain"/>
</dbReference>
<dbReference type="InterPro" id="IPR050553">
    <property type="entry name" value="Thioredoxin_ResA/DsbE_sf"/>
</dbReference>
<dbReference type="AlphaFoldDB" id="A0A7H8NAU8"/>
<protein>
    <submittedName>
        <fullName evidence="8">TlpA family protein disulfide reductase</fullName>
    </submittedName>
</protein>
<evidence type="ECO:0000313" key="8">
    <source>
        <dbReference type="EMBL" id="QKW51650.1"/>
    </source>
</evidence>
<dbReference type="SUPFAM" id="SSF52833">
    <property type="entry name" value="Thioredoxin-like"/>
    <property type="match status" value="1"/>
</dbReference>
<dbReference type="GO" id="GO:0017004">
    <property type="term" value="P:cytochrome complex assembly"/>
    <property type="evidence" value="ECO:0007669"/>
    <property type="project" value="UniProtKB-KW"/>
</dbReference>
<evidence type="ECO:0000256" key="2">
    <source>
        <dbReference type="ARBA" id="ARBA00022748"/>
    </source>
</evidence>
<comment type="subcellular location">
    <subcellularLocation>
        <location evidence="1">Cell envelope</location>
    </subcellularLocation>
</comment>
<keyword evidence="9" id="KW-1185">Reference proteome</keyword>
<feature type="signal peptide" evidence="6">
    <location>
        <begin position="1"/>
        <end position="30"/>
    </location>
</feature>
<dbReference type="RefSeq" id="WP_176163367.1">
    <property type="nucleotide sequence ID" value="NZ_CP054929.1"/>
</dbReference>
<dbReference type="GO" id="GO:0016209">
    <property type="term" value="F:antioxidant activity"/>
    <property type="evidence" value="ECO:0007669"/>
    <property type="project" value="InterPro"/>
</dbReference>
<keyword evidence="5" id="KW-0676">Redox-active center</keyword>
<evidence type="ECO:0000256" key="5">
    <source>
        <dbReference type="ARBA" id="ARBA00023284"/>
    </source>
</evidence>
<keyword evidence="2" id="KW-0201">Cytochrome c-type biogenesis</keyword>
<dbReference type="GO" id="GO:0016491">
    <property type="term" value="F:oxidoreductase activity"/>
    <property type="evidence" value="ECO:0007669"/>
    <property type="project" value="InterPro"/>
</dbReference>
<evidence type="ECO:0000259" key="7">
    <source>
        <dbReference type="PROSITE" id="PS51352"/>
    </source>
</evidence>
<name>A0A7H8NAU8_9ACTN</name>
<dbReference type="Gene3D" id="3.40.30.10">
    <property type="entry name" value="Glutaredoxin"/>
    <property type="match status" value="1"/>
</dbReference>
<proteinExistence type="predicted"/>
<dbReference type="PROSITE" id="PS51352">
    <property type="entry name" value="THIOREDOXIN_2"/>
    <property type="match status" value="1"/>
</dbReference>
<dbReference type="InterPro" id="IPR036249">
    <property type="entry name" value="Thioredoxin-like_sf"/>
</dbReference>
<dbReference type="PANTHER" id="PTHR42852">
    <property type="entry name" value="THIOL:DISULFIDE INTERCHANGE PROTEIN DSBE"/>
    <property type="match status" value="1"/>
</dbReference>
<accession>A0A7H8NAU8</accession>
<dbReference type="PANTHER" id="PTHR42852:SF6">
    <property type="entry name" value="THIOL:DISULFIDE INTERCHANGE PROTEIN DSBE"/>
    <property type="match status" value="1"/>
</dbReference>
<reference evidence="8 9" key="1">
    <citation type="submission" date="2020-06" db="EMBL/GenBank/DDBJ databases">
        <title>Genome mining for natural products.</title>
        <authorList>
            <person name="Zhang B."/>
            <person name="Shi J."/>
            <person name="Ge H."/>
        </authorList>
    </citation>
    <scope>NUCLEOTIDE SEQUENCE [LARGE SCALE GENOMIC DNA]</scope>
    <source>
        <strain evidence="8 9">NA00687</strain>
    </source>
</reference>
<dbReference type="EMBL" id="CP054929">
    <property type="protein sequence ID" value="QKW51650.1"/>
    <property type="molecule type" value="Genomic_DNA"/>
</dbReference>
<evidence type="ECO:0000313" key="9">
    <source>
        <dbReference type="Proteomes" id="UP000509303"/>
    </source>
</evidence>